<dbReference type="Proteomes" id="UP000694547">
    <property type="component" value="Chromosome 21"/>
</dbReference>
<evidence type="ECO:0000256" key="9">
    <source>
        <dbReference type="SAM" id="Phobius"/>
    </source>
</evidence>
<dbReference type="InterPro" id="IPR037055">
    <property type="entry name" value="MHC_I-like_Ag-recog_sf"/>
</dbReference>
<dbReference type="GO" id="GO:0005102">
    <property type="term" value="F:signaling receptor binding"/>
    <property type="evidence" value="ECO:0007669"/>
    <property type="project" value="TreeGrafter"/>
</dbReference>
<dbReference type="GO" id="GO:0005615">
    <property type="term" value="C:extracellular space"/>
    <property type="evidence" value="ECO:0007669"/>
    <property type="project" value="TreeGrafter"/>
</dbReference>
<dbReference type="InterPro" id="IPR001039">
    <property type="entry name" value="MHC_I_a_a1/a2"/>
</dbReference>
<evidence type="ECO:0000256" key="7">
    <source>
        <dbReference type="ARBA" id="ARBA00023180"/>
    </source>
</evidence>
<dbReference type="InterPro" id="IPR013783">
    <property type="entry name" value="Ig-like_fold"/>
</dbReference>
<evidence type="ECO:0000259" key="11">
    <source>
        <dbReference type="Pfam" id="PF00129"/>
    </source>
</evidence>
<feature type="transmembrane region" description="Helical" evidence="9">
    <location>
        <begin position="295"/>
        <end position="321"/>
    </location>
</feature>
<dbReference type="Ensembl" id="ENSPEMT00000041838.1">
    <property type="protein sequence ID" value="ENSPEMP00000033469.1"/>
    <property type="gene ID" value="ENSPEMG00000026587.1"/>
</dbReference>
<evidence type="ECO:0000256" key="4">
    <source>
        <dbReference type="ARBA" id="ARBA00022859"/>
    </source>
</evidence>
<dbReference type="PANTHER" id="PTHR16675:SF251">
    <property type="entry name" value="HLA CLASS I HISTOCOMPATIBILITY ANTIGEN, C ALPHA CHAIN"/>
    <property type="match status" value="1"/>
</dbReference>
<comment type="subcellular location">
    <subcellularLocation>
        <location evidence="1">Membrane</location>
        <topology evidence="1">Single-pass type I membrane protein</topology>
    </subcellularLocation>
</comment>
<feature type="signal peptide" evidence="10">
    <location>
        <begin position="1"/>
        <end position="33"/>
    </location>
</feature>
<comment type="similarity">
    <text evidence="8">Belongs to the MHC class I family.</text>
</comment>
<dbReference type="GeneTree" id="ENSGT01120000271826"/>
<dbReference type="FunFam" id="3.30.500.10:FF:000001">
    <property type="entry name" value="H-2 class I histocompatibility antigen, alpha chain"/>
    <property type="match status" value="1"/>
</dbReference>
<evidence type="ECO:0000313" key="12">
    <source>
        <dbReference type="Ensembl" id="ENSPEMP00000033469.1"/>
    </source>
</evidence>
<proteinExistence type="inferred from homology"/>
<dbReference type="CDD" id="cd07698">
    <property type="entry name" value="IgC1_MHC_I_alpha3"/>
    <property type="match status" value="1"/>
</dbReference>
<dbReference type="GO" id="GO:0002486">
    <property type="term" value="P:antigen processing and presentation of endogenous peptide antigen via MHC class I via ER pathway, TAP-independent"/>
    <property type="evidence" value="ECO:0007669"/>
    <property type="project" value="TreeGrafter"/>
</dbReference>
<feature type="chain" id="PRO_5034540354" description="MHC class I-like antigen recognition-like domain-containing protein" evidence="10">
    <location>
        <begin position="34"/>
        <end position="361"/>
    </location>
</feature>
<evidence type="ECO:0000256" key="2">
    <source>
        <dbReference type="ARBA" id="ARBA00022451"/>
    </source>
</evidence>
<dbReference type="InterPro" id="IPR011161">
    <property type="entry name" value="MHC_I-like_Ag-recog"/>
</dbReference>
<accession>A0A8C8UCV8</accession>
<dbReference type="GO" id="GO:0009897">
    <property type="term" value="C:external side of plasma membrane"/>
    <property type="evidence" value="ECO:0007669"/>
    <property type="project" value="TreeGrafter"/>
</dbReference>
<reference evidence="12 13" key="1">
    <citation type="submission" date="2018-10" db="EMBL/GenBank/DDBJ databases">
        <title>Improved assembly of the deer mouse Peromyscus maniculatus genome.</title>
        <authorList>
            <person name="Lassance J.-M."/>
            <person name="Hoekstra H.E."/>
        </authorList>
    </citation>
    <scope>NUCLEOTIDE SEQUENCE [LARGE SCALE GENOMIC DNA]</scope>
</reference>
<keyword evidence="2" id="KW-0490">MHC I</keyword>
<evidence type="ECO:0000256" key="3">
    <source>
        <dbReference type="ARBA" id="ARBA00022692"/>
    </source>
</evidence>
<name>A0A8C8UCV8_PERMB</name>
<keyword evidence="6 9" id="KW-0472">Membrane</keyword>
<reference evidence="12" key="2">
    <citation type="submission" date="2025-08" db="UniProtKB">
        <authorList>
            <consortium name="Ensembl"/>
        </authorList>
    </citation>
    <scope>IDENTIFICATION</scope>
</reference>
<dbReference type="InterPro" id="IPR003006">
    <property type="entry name" value="Ig/MHC_CS"/>
</dbReference>
<reference evidence="12" key="3">
    <citation type="submission" date="2025-09" db="UniProtKB">
        <authorList>
            <consortium name="Ensembl"/>
        </authorList>
    </citation>
    <scope>IDENTIFICATION</scope>
</reference>
<dbReference type="InterPro" id="IPR036179">
    <property type="entry name" value="Ig-like_dom_sf"/>
</dbReference>
<dbReference type="Gene3D" id="2.60.40.10">
    <property type="entry name" value="Immunoglobulins"/>
    <property type="match status" value="1"/>
</dbReference>
<keyword evidence="13" id="KW-1185">Reference proteome</keyword>
<sequence length="361" mass="41479">MRRSRSEVRTMESGTRMLLLLLAAVLSPTRTRAGSHSLRYFYTIVSRPGLGEPRFIIVGYVDDTQFVHYDSDAETPRMEPLAPWVEREGPEYWERETQKAKITQQTFRRNLRALSSYYNHSHEGSHTIQVISGCDVDSNGRLLRGYEQFAYDGRDYISLNQDLRTWTAVDRVAQIIRLELEQAGEAERYRAYLEGECIERLCRYLENGTTNLHARAWGLGQLFSLPLGWGSRDEEEQTQVMELVEIRPAGDGSFQKWAAVVVPFGEELKYTCHVQHEGLPEPLTLRWDSRQSQSFPIMTMVGAVLGAVVILGFIIGAVMMWKRKNTGMEGQGLSYFSFFIQHLQKRYRLNGKTLTHTHTCP</sequence>
<keyword evidence="3 9" id="KW-0812">Transmembrane</keyword>
<dbReference type="Pfam" id="PF00129">
    <property type="entry name" value="MHC_I"/>
    <property type="match status" value="1"/>
</dbReference>
<dbReference type="GO" id="GO:0002476">
    <property type="term" value="P:antigen processing and presentation of endogenous peptide antigen via MHC class Ib"/>
    <property type="evidence" value="ECO:0007669"/>
    <property type="project" value="TreeGrafter"/>
</dbReference>
<dbReference type="InterPro" id="IPR050208">
    <property type="entry name" value="MHC_class-I_related"/>
</dbReference>
<dbReference type="InterPro" id="IPR011162">
    <property type="entry name" value="MHC_I/II-like_Ag-recog"/>
</dbReference>
<dbReference type="AlphaFoldDB" id="A0A8C8UCV8"/>
<keyword evidence="7" id="KW-0325">Glycoprotein</keyword>
<dbReference type="SUPFAM" id="SSF48726">
    <property type="entry name" value="Immunoglobulin"/>
    <property type="match status" value="1"/>
</dbReference>
<evidence type="ECO:0000313" key="13">
    <source>
        <dbReference type="Proteomes" id="UP000694547"/>
    </source>
</evidence>
<keyword evidence="4" id="KW-0391">Immunity</keyword>
<protein>
    <recommendedName>
        <fullName evidence="11">MHC class I-like antigen recognition-like domain-containing protein</fullName>
    </recommendedName>
</protein>
<evidence type="ECO:0000256" key="10">
    <source>
        <dbReference type="SAM" id="SignalP"/>
    </source>
</evidence>
<evidence type="ECO:0000256" key="6">
    <source>
        <dbReference type="ARBA" id="ARBA00023136"/>
    </source>
</evidence>
<evidence type="ECO:0000256" key="8">
    <source>
        <dbReference type="RuleBase" id="RU004439"/>
    </source>
</evidence>
<dbReference type="GO" id="GO:0006955">
    <property type="term" value="P:immune response"/>
    <property type="evidence" value="ECO:0007669"/>
    <property type="project" value="TreeGrafter"/>
</dbReference>
<feature type="domain" description="MHC class I-like antigen recognition-like" evidence="11">
    <location>
        <begin position="34"/>
        <end position="212"/>
    </location>
</feature>
<organism evidence="12 13">
    <name type="scientific">Peromyscus maniculatus bairdii</name>
    <name type="common">Prairie deer mouse</name>
    <dbReference type="NCBI Taxonomy" id="230844"/>
    <lineage>
        <taxon>Eukaryota</taxon>
        <taxon>Metazoa</taxon>
        <taxon>Chordata</taxon>
        <taxon>Craniata</taxon>
        <taxon>Vertebrata</taxon>
        <taxon>Euteleostomi</taxon>
        <taxon>Mammalia</taxon>
        <taxon>Eutheria</taxon>
        <taxon>Euarchontoglires</taxon>
        <taxon>Glires</taxon>
        <taxon>Rodentia</taxon>
        <taxon>Myomorpha</taxon>
        <taxon>Muroidea</taxon>
        <taxon>Cricetidae</taxon>
        <taxon>Neotominae</taxon>
        <taxon>Peromyscus</taxon>
    </lineage>
</organism>
<evidence type="ECO:0000256" key="5">
    <source>
        <dbReference type="ARBA" id="ARBA00022989"/>
    </source>
</evidence>
<dbReference type="PRINTS" id="PR01638">
    <property type="entry name" value="MHCCLASSI"/>
</dbReference>
<dbReference type="GO" id="GO:0042605">
    <property type="term" value="F:peptide antigen binding"/>
    <property type="evidence" value="ECO:0007669"/>
    <property type="project" value="TreeGrafter"/>
</dbReference>
<keyword evidence="5 9" id="KW-1133">Transmembrane helix</keyword>
<dbReference type="Gene3D" id="3.30.500.10">
    <property type="entry name" value="MHC class I-like antigen recognition-like"/>
    <property type="match status" value="1"/>
</dbReference>
<dbReference type="SUPFAM" id="SSF54452">
    <property type="entry name" value="MHC antigen-recognition domain"/>
    <property type="match status" value="1"/>
</dbReference>
<dbReference type="GO" id="GO:0001916">
    <property type="term" value="P:positive regulation of T cell mediated cytotoxicity"/>
    <property type="evidence" value="ECO:0007669"/>
    <property type="project" value="TreeGrafter"/>
</dbReference>
<dbReference type="PROSITE" id="PS00290">
    <property type="entry name" value="IG_MHC"/>
    <property type="match status" value="1"/>
</dbReference>
<evidence type="ECO:0000256" key="1">
    <source>
        <dbReference type="ARBA" id="ARBA00004479"/>
    </source>
</evidence>
<dbReference type="PANTHER" id="PTHR16675">
    <property type="entry name" value="MHC CLASS I-RELATED"/>
    <property type="match status" value="1"/>
</dbReference>
<keyword evidence="10" id="KW-0732">Signal</keyword>